<dbReference type="GO" id="GO:0016787">
    <property type="term" value="F:hydrolase activity"/>
    <property type="evidence" value="ECO:0007669"/>
    <property type="project" value="UniProtKB-ARBA"/>
</dbReference>
<sequence>MKKASRIEKIAARCWNVLNEGKPFTPVFVVGVFVLYQALWGTFDAGAIGWALLLAVPLFAVIYRYDFPLHLRWYLWPPAVMYIGWLGGFSLELQLWAMGWYFFFTVIFWGTIYYHLRIGIPLDNYKRFWRLVLKNSDSTSGNAQEQIPKIVLLLAYLHSAAQSVPGDWQAAFGPLGFTAGFALYAYGVHRAFFDWRPEEPEQFTSTPLPKHPPARRVILVVIDGCRKDRLEEADTPFLDWLKRTGTEYTRMETIYPARTVVCFSTMFTGAYPRDHGITSNMVWKLGVRCESVFDKLREAGKTGRLLGIAHLVDAFGDDVDTVTAVMKNDEADAHIMARARQIMEEKQPDLLAVQLIATDQTGHSRGPLYEEYREKIEEADRHIQSFYQWLKEKGYLEDALFIVCADHGQSDGIGGHAHLDEGERFVPFILHGPMVREGHRVDALRNLTSVTPTICYALGAPYPDRSRGPVLMEAWKPEACVSASATGDGS</sequence>
<evidence type="ECO:0000313" key="3">
    <source>
        <dbReference type="Proteomes" id="UP000677436"/>
    </source>
</evidence>
<reference evidence="2" key="2">
    <citation type="journal article" date="2021" name="Microbiol. Resour. Announc.">
        <title>Complete Genome Sequence of Polycladomyces abyssicola JIR-001T, Isolated from Hemipelagic Sediment in Deep Seawater.</title>
        <authorList>
            <person name="Tsubouchi T."/>
            <person name="Kaneko Y."/>
        </authorList>
    </citation>
    <scope>NUCLEOTIDE SEQUENCE</scope>
    <source>
        <strain evidence="2">JIR-001</strain>
    </source>
</reference>
<gene>
    <name evidence="2" type="ORF">JIR001_00520</name>
</gene>
<dbReference type="InterPro" id="IPR002591">
    <property type="entry name" value="Phosphodiest/P_Trfase"/>
</dbReference>
<dbReference type="KEGG" id="pabs:JIR001_00520"/>
<dbReference type="Pfam" id="PF01663">
    <property type="entry name" value="Phosphodiest"/>
    <property type="match status" value="2"/>
</dbReference>
<name>A0A8D5UC24_9BACL</name>
<dbReference type="PANTHER" id="PTHR10151">
    <property type="entry name" value="ECTONUCLEOTIDE PYROPHOSPHATASE/PHOSPHODIESTERASE"/>
    <property type="match status" value="1"/>
</dbReference>
<dbReference type="Gene3D" id="3.40.720.10">
    <property type="entry name" value="Alkaline Phosphatase, subunit A"/>
    <property type="match status" value="2"/>
</dbReference>
<keyword evidence="1" id="KW-0812">Transmembrane</keyword>
<proteinExistence type="predicted"/>
<protein>
    <submittedName>
        <fullName evidence="2">Uncharacterized protein</fullName>
    </submittedName>
</protein>
<feature type="transmembrane region" description="Helical" evidence="1">
    <location>
        <begin position="21"/>
        <end position="39"/>
    </location>
</feature>
<evidence type="ECO:0000256" key="1">
    <source>
        <dbReference type="SAM" id="Phobius"/>
    </source>
</evidence>
<accession>A0A8D5UC24</accession>
<dbReference type="SUPFAM" id="SSF53649">
    <property type="entry name" value="Alkaline phosphatase-like"/>
    <property type="match status" value="1"/>
</dbReference>
<keyword evidence="3" id="KW-1185">Reference proteome</keyword>
<dbReference type="Proteomes" id="UP000677436">
    <property type="component" value="Chromosome"/>
</dbReference>
<feature type="transmembrane region" description="Helical" evidence="1">
    <location>
        <begin position="45"/>
        <end position="66"/>
    </location>
</feature>
<feature type="transmembrane region" description="Helical" evidence="1">
    <location>
        <begin position="73"/>
        <end position="91"/>
    </location>
</feature>
<feature type="transmembrane region" description="Helical" evidence="1">
    <location>
        <begin position="97"/>
        <end position="116"/>
    </location>
</feature>
<dbReference type="RefSeq" id="WP_212773676.1">
    <property type="nucleotide sequence ID" value="NZ_AP024601.1"/>
</dbReference>
<dbReference type="InterPro" id="IPR017850">
    <property type="entry name" value="Alkaline_phosphatase_core_sf"/>
</dbReference>
<dbReference type="AlphaFoldDB" id="A0A8D5UC24"/>
<organism evidence="2 3">
    <name type="scientific">Polycladomyces abyssicola</name>
    <dbReference type="NCBI Taxonomy" id="1125966"/>
    <lineage>
        <taxon>Bacteria</taxon>
        <taxon>Bacillati</taxon>
        <taxon>Bacillota</taxon>
        <taxon>Bacilli</taxon>
        <taxon>Bacillales</taxon>
        <taxon>Thermoactinomycetaceae</taxon>
        <taxon>Polycladomyces</taxon>
    </lineage>
</organism>
<evidence type="ECO:0000313" key="2">
    <source>
        <dbReference type="EMBL" id="BCU80269.1"/>
    </source>
</evidence>
<dbReference type="EMBL" id="AP024601">
    <property type="protein sequence ID" value="BCU80269.1"/>
    <property type="molecule type" value="Genomic_DNA"/>
</dbReference>
<keyword evidence="1" id="KW-1133">Transmembrane helix</keyword>
<keyword evidence="1" id="KW-0472">Membrane</keyword>
<dbReference type="PANTHER" id="PTHR10151:SF120">
    <property type="entry name" value="BIS(5'-ADENOSYL)-TRIPHOSPHATASE"/>
    <property type="match status" value="1"/>
</dbReference>
<reference evidence="2" key="1">
    <citation type="journal article" date="2013" name="Int. J. Syst. Evol. Microbiol.">
        <title>Polycladomyces abyssicola gen. nov., sp. nov., a thermophilic filamentous bacterium isolated from hemipelagic sediment.</title>
        <authorList>
            <person name="Tsubouchi T."/>
            <person name="Shimane Y."/>
            <person name="Mori K."/>
            <person name="Usui K."/>
            <person name="Hiraki T."/>
            <person name="Tame A."/>
            <person name="Uematsu K."/>
            <person name="Maruyama T."/>
            <person name="Hatada Y."/>
        </authorList>
    </citation>
    <scope>NUCLEOTIDE SEQUENCE</scope>
    <source>
        <strain evidence="2">JIR-001</strain>
    </source>
</reference>